<sequence>MTHMPEDLYTCGEELSILLGSLKIMKCNECSHFYQSESKRPKSIESKMQFRLLGAHWGDQFQSEI</sequence>
<dbReference type="EMBL" id="KL363224">
    <property type="protein sequence ID" value="KFD52769.1"/>
    <property type="molecule type" value="Genomic_DNA"/>
</dbReference>
<reference evidence="1 2" key="1">
    <citation type="journal article" date="2014" name="Nat. Genet.">
        <title>Genome and transcriptome of the porcine whipworm Trichuris suis.</title>
        <authorList>
            <person name="Jex A.R."/>
            <person name="Nejsum P."/>
            <person name="Schwarz E.M."/>
            <person name="Hu L."/>
            <person name="Young N.D."/>
            <person name="Hall R.S."/>
            <person name="Korhonen P.K."/>
            <person name="Liao S."/>
            <person name="Thamsborg S."/>
            <person name="Xia J."/>
            <person name="Xu P."/>
            <person name="Wang S."/>
            <person name="Scheerlinck J.P."/>
            <person name="Hofmann A."/>
            <person name="Sternberg P.W."/>
            <person name="Wang J."/>
            <person name="Gasser R.B."/>
        </authorList>
    </citation>
    <scope>NUCLEOTIDE SEQUENCE [LARGE SCALE GENOMIC DNA]</scope>
    <source>
        <strain evidence="1">DCEP-RM93M</strain>
    </source>
</reference>
<dbReference type="AlphaFoldDB" id="A0A085M6C3"/>
<evidence type="ECO:0000313" key="1">
    <source>
        <dbReference type="EMBL" id="KFD52769.1"/>
    </source>
</evidence>
<dbReference type="Proteomes" id="UP000030764">
    <property type="component" value="Unassembled WGS sequence"/>
</dbReference>
<organism evidence="1 2">
    <name type="scientific">Trichuris suis</name>
    <name type="common">pig whipworm</name>
    <dbReference type="NCBI Taxonomy" id="68888"/>
    <lineage>
        <taxon>Eukaryota</taxon>
        <taxon>Metazoa</taxon>
        <taxon>Ecdysozoa</taxon>
        <taxon>Nematoda</taxon>
        <taxon>Enoplea</taxon>
        <taxon>Dorylaimia</taxon>
        <taxon>Trichinellida</taxon>
        <taxon>Trichuridae</taxon>
        <taxon>Trichuris</taxon>
    </lineage>
</organism>
<name>A0A085M6C3_9BILA</name>
<accession>A0A085M6C3</accession>
<keyword evidence="2" id="KW-1185">Reference proteome</keyword>
<protein>
    <submittedName>
        <fullName evidence="1">Uncharacterized protein</fullName>
    </submittedName>
</protein>
<gene>
    <name evidence="1" type="ORF">M513_06425</name>
</gene>
<proteinExistence type="predicted"/>
<evidence type="ECO:0000313" key="2">
    <source>
        <dbReference type="Proteomes" id="UP000030764"/>
    </source>
</evidence>